<dbReference type="SUPFAM" id="SSF56219">
    <property type="entry name" value="DNase I-like"/>
    <property type="match status" value="1"/>
</dbReference>
<protein>
    <recommendedName>
        <fullName evidence="12">Endonuclease/exonuclease/phosphatase domain-containing protein</fullName>
    </recommendedName>
</protein>
<evidence type="ECO:0000256" key="8">
    <source>
        <dbReference type="ARBA" id="ARBA00022842"/>
    </source>
</evidence>
<feature type="region of interest" description="Disordered" evidence="11">
    <location>
        <begin position="221"/>
        <end position="244"/>
    </location>
</feature>
<dbReference type="PANTHER" id="PTHR15822:SF4">
    <property type="entry name" value="TYROSYL-DNA PHOSPHODIESTERASE 2"/>
    <property type="match status" value="1"/>
</dbReference>
<dbReference type="Proteomes" id="UP000662466">
    <property type="component" value="Unassembled WGS sequence"/>
</dbReference>
<evidence type="ECO:0000256" key="1">
    <source>
        <dbReference type="ARBA" id="ARBA00001936"/>
    </source>
</evidence>
<keyword evidence="8" id="KW-0460">Magnesium</keyword>
<dbReference type="PANTHER" id="PTHR15822">
    <property type="entry name" value="TRAF AND TNF RECEPTOR-ASSOCIATED PROTEIN"/>
    <property type="match status" value="1"/>
</dbReference>
<keyword evidence="6" id="KW-0227">DNA damage</keyword>
<evidence type="ECO:0000313" key="13">
    <source>
        <dbReference type="EMBL" id="KAF7157181.1"/>
    </source>
</evidence>
<evidence type="ECO:0000256" key="9">
    <source>
        <dbReference type="ARBA" id="ARBA00023204"/>
    </source>
</evidence>
<dbReference type="GO" id="GO:0004518">
    <property type="term" value="F:nuclease activity"/>
    <property type="evidence" value="ECO:0007669"/>
    <property type="project" value="UniProtKB-KW"/>
</dbReference>
<dbReference type="GO" id="GO:0046872">
    <property type="term" value="F:metal ion binding"/>
    <property type="evidence" value="ECO:0007669"/>
    <property type="project" value="UniProtKB-KW"/>
</dbReference>
<comment type="cofactor">
    <cofactor evidence="1">
        <name>Mn(2+)</name>
        <dbReference type="ChEBI" id="CHEBI:29035"/>
    </cofactor>
</comment>
<keyword evidence="4" id="KW-0540">Nuclease</keyword>
<evidence type="ECO:0000259" key="12">
    <source>
        <dbReference type="Pfam" id="PF03372"/>
    </source>
</evidence>
<comment type="caution">
    <text evidence="13">The sequence shown here is derived from an EMBL/GenBank/DDBJ whole genome shotgun (WGS) entry which is preliminary data.</text>
</comment>
<evidence type="ECO:0000256" key="5">
    <source>
        <dbReference type="ARBA" id="ARBA00022723"/>
    </source>
</evidence>
<sequence length="372" mass="41522">MKLDRANPQPFYHYINNTWTPIRRSTDIPKNPSTSNFYEHPSKNVPRIRLTTWNIDFQTSMGRERMAAALEYLSHQHSTQHDEQTPSIIFLQEMVESDLQLIQEAGWVQERFFITDISSDHWRGSYGTTTVIDKRLVVTGVFWVPYSSSRMERDGLFVDVDVDVDASRPGAEGGKLSTLIGSALLKLRPKGRILRLCNTHLESLVSHPPIRPVQLHLASSFMHGSGPAPAPEDENDDEGEGKYTPPTSHAAILAGDLNAFAPEDRSAPGECGLKDAFLALGGREGTEESFTWGQQVPDWMREKFGCSRMDKILYCGGVEAKSLERIGEGVTVTVSFQGDQSESEDEDFSDEEVWVTDHLGLLGEFEILSSGC</sequence>
<name>A0A8H6PMB7_9EURO</name>
<keyword evidence="7" id="KW-0378">Hydrolase</keyword>
<gene>
    <name evidence="13" type="ORF">CNMCM6106_002263</name>
</gene>
<dbReference type="FunFam" id="3.60.10.10:FF:000109">
    <property type="entry name" value="Endonuclease/exonuclease/phosphatase family protein"/>
    <property type="match status" value="1"/>
</dbReference>
<feature type="domain" description="Endonuclease/exonuclease/phosphatase" evidence="12">
    <location>
        <begin position="52"/>
        <end position="358"/>
    </location>
</feature>
<reference evidence="13" key="1">
    <citation type="submission" date="2020-06" db="EMBL/GenBank/DDBJ databases">
        <title>Draft genome sequences of strains closely related to Aspergillus parafelis and Aspergillus hiratsukae.</title>
        <authorList>
            <person name="Dos Santos R.A.C."/>
            <person name="Rivero-Menendez O."/>
            <person name="Steenwyk J.L."/>
            <person name="Mead M.E."/>
            <person name="Goldman G.H."/>
            <person name="Alastruey-Izquierdo A."/>
            <person name="Rokas A."/>
        </authorList>
    </citation>
    <scope>NUCLEOTIDE SEQUENCE</scope>
    <source>
        <strain evidence="13">CNM-CM6106</strain>
    </source>
</reference>
<comment type="subcellular location">
    <subcellularLocation>
        <location evidence="3">Nucleus</location>
        <location evidence="3">PML body</location>
    </subcellularLocation>
</comment>
<evidence type="ECO:0000256" key="10">
    <source>
        <dbReference type="ARBA" id="ARBA00023242"/>
    </source>
</evidence>
<proteinExistence type="predicted"/>
<dbReference type="InterPro" id="IPR005135">
    <property type="entry name" value="Endo/exonuclease/phosphatase"/>
</dbReference>
<evidence type="ECO:0000256" key="7">
    <source>
        <dbReference type="ARBA" id="ARBA00022801"/>
    </source>
</evidence>
<dbReference type="GO" id="GO:0006302">
    <property type="term" value="P:double-strand break repair"/>
    <property type="evidence" value="ECO:0007669"/>
    <property type="project" value="TreeGrafter"/>
</dbReference>
<dbReference type="EMBL" id="JACBAF010002304">
    <property type="protein sequence ID" value="KAF7157181.1"/>
    <property type="molecule type" value="Genomic_DNA"/>
</dbReference>
<dbReference type="InterPro" id="IPR036691">
    <property type="entry name" value="Endo/exonu/phosph_ase_sf"/>
</dbReference>
<keyword evidence="10" id="KW-0539">Nucleus</keyword>
<keyword evidence="5" id="KW-0479">Metal-binding</keyword>
<evidence type="ECO:0000313" key="14">
    <source>
        <dbReference type="Proteomes" id="UP000662466"/>
    </source>
</evidence>
<dbReference type="GO" id="GO:0005737">
    <property type="term" value="C:cytoplasm"/>
    <property type="evidence" value="ECO:0007669"/>
    <property type="project" value="TreeGrafter"/>
</dbReference>
<evidence type="ECO:0000256" key="3">
    <source>
        <dbReference type="ARBA" id="ARBA00004322"/>
    </source>
</evidence>
<comment type="cofactor">
    <cofactor evidence="2">
        <name>Mg(2+)</name>
        <dbReference type="ChEBI" id="CHEBI:18420"/>
    </cofactor>
</comment>
<dbReference type="Gene3D" id="3.60.10.10">
    <property type="entry name" value="Endonuclease/exonuclease/phosphatase"/>
    <property type="match status" value="1"/>
</dbReference>
<evidence type="ECO:0000256" key="6">
    <source>
        <dbReference type="ARBA" id="ARBA00022763"/>
    </source>
</evidence>
<keyword evidence="9" id="KW-0234">DNA repair</keyword>
<evidence type="ECO:0000256" key="2">
    <source>
        <dbReference type="ARBA" id="ARBA00001946"/>
    </source>
</evidence>
<organism evidence="13 14">
    <name type="scientific">Aspergillus hiratsukae</name>
    <dbReference type="NCBI Taxonomy" id="1194566"/>
    <lineage>
        <taxon>Eukaryota</taxon>
        <taxon>Fungi</taxon>
        <taxon>Dikarya</taxon>
        <taxon>Ascomycota</taxon>
        <taxon>Pezizomycotina</taxon>
        <taxon>Eurotiomycetes</taxon>
        <taxon>Eurotiomycetidae</taxon>
        <taxon>Eurotiales</taxon>
        <taxon>Aspergillaceae</taxon>
        <taxon>Aspergillus</taxon>
        <taxon>Aspergillus subgen. Fumigati</taxon>
    </lineage>
</organism>
<dbReference type="GO" id="GO:0070260">
    <property type="term" value="F:5'-tyrosyl-DNA phosphodiesterase activity"/>
    <property type="evidence" value="ECO:0007669"/>
    <property type="project" value="TreeGrafter"/>
</dbReference>
<dbReference type="InterPro" id="IPR051547">
    <property type="entry name" value="TDP2-like"/>
</dbReference>
<dbReference type="Pfam" id="PF03372">
    <property type="entry name" value="Exo_endo_phos"/>
    <property type="match status" value="1"/>
</dbReference>
<dbReference type="GO" id="GO:0003697">
    <property type="term" value="F:single-stranded DNA binding"/>
    <property type="evidence" value="ECO:0007669"/>
    <property type="project" value="TreeGrafter"/>
</dbReference>
<dbReference type="AlphaFoldDB" id="A0A8H6PMB7"/>
<accession>A0A8H6PMB7</accession>
<evidence type="ECO:0000256" key="11">
    <source>
        <dbReference type="SAM" id="MobiDB-lite"/>
    </source>
</evidence>
<dbReference type="CDD" id="cd09080">
    <property type="entry name" value="TDP2"/>
    <property type="match status" value="1"/>
</dbReference>
<evidence type="ECO:0000256" key="4">
    <source>
        <dbReference type="ARBA" id="ARBA00022722"/>
    </source>
</evidence>